<evidence type="ECO:0000313" key="2">
    <source>
        <dbReference type="EMBL" id="EON70387.1"/>
    </source>
</evidence>
<comment type="caution">
    <text evidence="2">The sequence shown here is derived from an EMBL/GenBank/DDBJ whole genome shotgun (WGS) entry which is preliminary data.</text>
</comment>
<dbReference type="CDD" id="cd00063">
    <property type="entry name" value="FN3"/>
    <property type="match status" value="1"/>
</dbReference>
<dbReference type="PROSITE" id="PS50853">
    <property type="entry name" value="FN3"/>
    <property type="match status" value="1"/>
</dbReference>
<sequence length="803" mass="88760">MVKYYYDKYNTITTKEYNDVAPWEPSSDVRSEFQSNYREIKFNKLTGNYDPVGGYIGYTEVYIGDISYYRYEGIWNEYTSLERGTSDYAVQVSVRKKDYRKNTSKDIYTRGTLVQSNVVAENNTYPLDGRHTDGFWYVRGSMVNTAPTQPGAFTQPSGSLEIGDSKVISWGASTDANNNLSKYILEVAINNGSWTQIGTPTTNSYPYTIPTATSIQFRVKAQDSGGLESSYRTSSVYTVTKPKYYYAKYMTVSTPNYTWQVVWGPEIENQVGTFAGYTAYYLNGDGDIILSGTYMDLNSVSGPTGTVYADYSSKAIKRVTAVPGSEWFRQTDGTSKQVQTSTSYSQGALVESNISAVDGTYPANGRHTDGFWYVRGSRVSQSIAPPAPFTAPTQGKKFKPNEVANIAFGASSAANLSLYEVDYRYNSTGTWTQLTYNNTLTRSLTITTDKTLKTLELRVRAKNTSNVYSDYVHSEPFDIEHNVAPTVSLTGPSENQTLYENDTFNIVGTAFDADPDQAVTTYYQIDSELRKVLATNLSQMQIALSKQLIFKSGKLYDGETPITGSLADGIAHKLKVWAEDSEKASSAIDERSFYVVPNRAPLLSVDAVVPSGVVDNDKFKISGTVSDPDANSSVTVKRRINNGNSTEVYNGPGGAWEFDVSLAQLIVGLNTIVVEVVDNYGAKASKTITLNKNEVKTPILQSVARYKITPPSGTAKGVLLFIERDEPLDLKVELSMTLAGEQEQYETLTPDNTAPMPNMVGIVEDTYFYESTEPKDNIILKLFSTRPDATVNHKIHLISGAVE</sequence>
<gene>
    <name evidence="2" type="ORF">H131_21787</name>
</gene>
<dbReference type="AlphaFoldDB" id="R7Z8B3"/>
<dbReference type="OrthoDB" id="7820733at2"/>
<dbReference type="InterPro" id="IPR003961">
    <property type="entry name" value="FN3_dom"/>
</dbReference>
<protein>
    <recommendedName>
        <fullName evidence="1">Fibronectin type-III domain-containing protein</fullName>
    </recommendedName>
</protein>
<reference evidence="2 3" key="1">
    <citation type="submission" date="2013-04" db="EMBL/GenBank/DDBJ databases">
        <title>Draft genome of the heavy metal tolerant bacterium Lysinibacillus sphaericus strain OT4b.31.</title>
        <authorList>
            <person name="Pena-Montenegro T.D."/>
            <person name="Dussan J."/>
        </authorList>
    </citation>
    <scope>NUCLEOTIDE SEQUENCE [LARGE SCALE GENOMIC DNA]</scope>
    <source>
        <strain evidence="2 3">OT4b.31</strain>
    </source>
</reference>
<dbReference type="Proteomes" id="UP000013911">
    <property type="component" value="Unassembled WGS sequence"/>
</dbReference>
<dbReference type="InterPro" id="IPR013783">
    <property type="entry name" value="Ig-like_fold"/>
</dbReference>
<dbReference type="eggNOG" id="COG2706">
    <property type="taxonomic scope" value="Bacteria"/>
</dbReference>
<name>R7Z8B3_LYSSH</name>
<dbReference type="SUPFAM" id="SSF49265">
    <property type="entry name" value="Fibronectin type III"/>
    <property type="match status" value="1"/>
</dbReference>
<dbReference type="RefSeq" id="WP_010861256.1">
    <property type="nucleotide sequence ID" value="NZ_KB933411.1"/>
</dbReference>
<dbReference type="EMBL" id="AQPX01000036">
    <property type="protein sequence ID" value="EON70387.1"/>
    <property type="molecule type" value="Genomic_DNA"/>
</dbReference>
<evidence type="ECO:0000259" key="1">
    <source>
        <dbReference type="PROSITE" id="PS50853"/>
    </source>
</evidence>
<dbReference type="PATRIC" id="fig|1285586.5.peg.4540"/>
<dbReference type="InterPro" id="IPR036116">
    <property type="entry name" value="FN3_sf"/>
</dbReference>
<dbReference type="HOGENOM" id="CLU_350480_0_0_9"/>
<feature type="domain" description="Fibronectin type-III" evidence="1">
    <location>
        <begin position="146"/>
        <end position="243"/>
    </location>
</feature>
<proteinExistence type="predicted"/>
<organism evidence="2 3">
    <name type="scientific">Lysinibacillus sphaericus OT4b.31</name>
    <dbReference type="NCBI Taxonomy" id="1285586"/>
    <lineage>
        <taxon>Bacteria</taxon>
        <taxon>Bacillati</taxon>
        <taxon>Bacillota</taxon>
        <taxon>Bacilli</taxon>
        <taxon>Bacillales</taxon>
        <taxon>Bacillaceae</taxon>
        <taxon>Lysinibacillus</taxon>
    </lineage>
</organism>
<evidence type="ECO:0000313" key="3">
    <source>
        <dbReference type="Proteomes" id="UP000013911"/>
    </source>
</evidence>
<accession>R7Z8B3</accession>
<dbReference type="Gene3D" id="2.60.40.10">
    <property type="entry name" value="Immunoglobulins"/>
    <property type="match status" value="2"/>
</dbReference>